<accession>A0ABQ6EZD9</accession>
<comment type="caution">
    <text evidence="1">The sequence shown here is derived from an EMBL/GenBank/DDBJ whole genome shotgun (WGS) entry which is preliminary data.</text>
</comment>
<keyword evidence="2" id="KW-1185">Reference proteome</keyword>
<evidence type="ECO:0000313" key="1">
    <source>
        <dbReference type="EMBL" id="GLT18056.1"/>
    </source>
</evidence>
<reference evidence="2" key="1">
    <citation type="journal article" date="2019" name="Int. J. Syst. Evol. Microbiol.">
        <title>The Global Catalogue of Microorganisms (GCM) 10K type strain sequencing project: providing services to taxonomists for standard genome sequencing and annotation.</title>
        <authorList>
            <consortium name="The Broad Institute Genomics Platform"/>
            <consortium name="The Broad Institute Genome Sequencing Center for Infectious Disease"/>
            <person name="Wu L."/>
            <person name="Ma J."/>
        </authorList>
    </citation>
    <scope>NUCLEOTIDE SEQUENCE [LARGE SCALE GENOMIC DNA]</scope>
    <source>
        <strain evidence="2">NBRC 108723</strain>
    </source>
</reference>
<dbReference type="RefSeq" id="WP_284191953.1">
    <property type="nucleotide sequence ID" value="NZ_BSPW01000032.1"/>
</dbReference>
<dbReference type="EMBL" id="BSPW01000032">
    <property type="protein sequence ID" value="GLT18056.1"/>
    <property type="molecule type" value="Genomic_DNA"/>
</dbReference>
<proteinExistence type="predicted"/>
<protein>
    <recommendedName>
        <fullName evidence="3">Tail fiber assembly protein</fullName>
    </recommendedName>
</protein>
<dbReference type="Proteomes" id="UP001157138">
    <property type="component" value="Unassembled WGS sequence"/>
</dbReference>
<organism evidence="1 2">
    <name type="scientific">Vibrio zhanjiangensis</name>
    <dbReference type="NCBI Taxonomy" id="1046128"/>
    <lineage>
        <taxon>Bacteria</taxon>
        <taxon>Pseudomonadati</taxon>
        <taxon>Pseudomonadota</taxon>
        <taxon>Gammaproteobacteria</taxon>
        <taxon>Vibrionales</taxon>
        <taxon>Vibrionaceae</taxon>
        <taxon>Vibrio</taxon>
    </lineage>
</organism>
<sequence length="132" mass="15495">MIITPDIHVTAAGESFSINRNKFYIDHFGTKFISQQNETDQLIDCNFNDELVCEEGIWRVKNELDVYQEQHAKVKKARQAEYTARVRPYLEEAEIKKHMGDQAEYNRLMDLAVKEREKIQSEHPWPISPEVA</sequence>
<evidence type="ECO:0000313" key="2">
    <source>
        <dbReference type="Proteomes" id="UP001157138"/>
    </source>
</evidence>
<evidence type="ECO:0008006" key="3">
    <source>
        <dbReference type="Google" id="ProtNLM"/>
    </source>
</evidence>
<gene>
    <name evidence="1" type="ORF">GCM10007938_18340</name>
</gene>
<name>A0ABQ6EZD9_9VIBR</name>